<keyword evidence="2" id="KW-1185">Reference proteome</keyword>
<comment type="caution">
    <text evidence="1">The sequence shown here is derived from an EMBL/GenBank/DDBJ whole genome shotgun (WGS) entry which is preliminary data.</text>
</comment>
<gene>
    <name evidence="1" type="ORF">B0H67DRAFT_580577</name>
</gene>
<dbReference type="AlphaFoldDB" id="A0AA40DW89"/>
<evidence type="ECO:0000313" key="2">
    <source>
        <dbReference type="Proteomes" id="UP001172102"/>
    </source>
</evidence>
<evidence type="ECO:0000313" key="1">
    <source>
        <dbReference type="EMBL" id="KAK0715371.1"/>
    </source>
</evidence>
<sequence length="59" mass="6005">MGSVSFVASDCVCHGPIASSDCKAGRSIVSSKGCCGCSPVRIFPLARRDSKVLASPCTV</sequence>
<name>A0AA40DW89_9PEZI</name>
<dbReference type="Proteomes" id="UP001172102">
    <property type="component" value="Unassembled WGS sequence"/>
</dbReference>
<protein>
    <submittedName>
        <fullName evidence="1">Uncharacterized protein</fullName>
    </submittedName>
</protein>
<dbReference type="EMBL" id="JAUKUA010000004">
    <property type="protein sequence ID" value="KAK0715371.1"/>
    <property type="molecule type" value="Genomic_DNA"/>
</dbReference>
<organism evidence="1 2">
    <name type="scientific">Lasiosphaeris hirsuta</name>
    <dbReference type="NCBI Taxonomy" id="260670"/>
    <lineage>
        <taxon>Eukaryota</taxon>
        <taxon>Fungi</taxon>
        <taxon>Dikarya</taxon>
        <taxon>Ascomycota</taxon>
        <taxon>Pezizomycotina</taxon>
        <taxon>Sordariomycetes</taxon>
        <taxon>Sordariomycetidae</taxon>
        <taxon>Sordariales</taxon>
        <taxon>Lasiosphaeriaceae</taxon>
        <taxon>Lasiosphaeris</taxon>
    </lineage>
</organism>
<reference evidence="1" key="1">
    <citation type="submission" date="2023-06" db="EMBL/GenBank/DDBJ databases">
        <title>Genome-scale phylogeny and comparative genomics of the fungal order Sordariales.</title>
        <authorList>
            <consortium name="Lawrence Berkeley National Laboratory"/>
            <person name="Hensen N."/>
            <person name="Bonometti L."/>
            <person name="Westerberg I."/>
            <person name="Brannstrom I.O."/>
            <person name="Guillou S."/>
            <person name="Cros-Aarteil S."/>
            <person name="Calhoun S."/>
            <person name="Haridas S."/>
            <person name="Kuo A."/>
            <person name="Mondo S."/>
            <person name="Pangilinan J."/>
            <person name="Riley R."/>
            <person name="Labutti K."/>
            <person name="Andreopoulos B."/>
            <person name="Lipzen A."/>
            <person name="Chen C."/>
            <person name="Yanf M."/>
            <person name="Daum C."/>
            <person name="Ng V."/>
            <person name="Clum A."/>
            <person name="Steindorff A."/>
            <person name="Ohm R."/>
            <person name="Martin F."/>
            <person name="Silar P."/>
            <person name="Natvig D."/>
            <person name="Lalanne C."/>
            <person name="Gautier V."/>
            <person name="Ament-Velasquez S.L."/>
            <person name="Kruys A."/>
            <person name="Hutchinson M.I."/>
            <person name="Powell A.J."/>
            <person name="Barry K."/>
            <person name="Miller A.N."/>
            <person name="Grigoriev I.V."/>
            <person name="Debuchy R."/>
            <person name="Gladieux P."/>
            <person name="Thoren M.H."/>
            <person name="Johannesson H."/>
        </authorList>
    </citation>
    <scope>NUCLEOTIDE SEQUENCE</scope>
    <source>
        <strain evidence="1">SMH4607-1</strain>
    </source>
</reference>
<accession>A0AA40DW89</accession>
<proteinExistence type="predicted"/>